<sequence>MKLQKSMRTKWLNITLVSKGSSIRTFMRFIFRSHIVQLVEINQVKSVNSSNKRSSPPHNGGGLAVQETQSTQSRRGRTMARNNEPQVTRVFRKGNDAVSYP</sequence>
<dbReference type="Proteomes" id="UP000324222">
    <property type="component" value="Unassembled WGS sequence"/>
</dbReference>
<proteinExistence type="predicted"/>
<keyword evidence="3" id="KW-1185">Reference proteome</keyword>
<dbReference type="AlphaFoldDB" id="A0A5B7DDC1"/>
<organism evidence="2 3">
    <name type="scientific">Portunus trituberculatus</name>
    <name type="common">Swimming crab</name>
    <name type="synonym">Neptunus trituberculatus</name>
    <dbReference type="NCBI Taxonomy" id="210409"/>
    <lineage>
        <taxon>Eukaryota</taxon>
        <taxon>Metazoa</taxon>
        <taxon>Ecdysozoa</taxon>
        <taxon>Arthropoda</taxon>
        <taxon>Crustacea</taxon>
        <taxon>Multicrustacea</taxon>
        <taxon>Malacostraca</taxon>
        <taxon>Eumalacostraca</taxon>
        <taxon>Eucarida</taxon>
        <taxon>Decapoda</taxon>
        <taxon>Pleocyemata</taxon>
        <taxon>Brachyura</taxon>
        <taxon>Eubrachyura</taxon>
        <taxon>Portunoidea</taxon>
        <taxon>Portunidae</taxon>
        <taxon>Portuninae</taxon>
        <taxon>Portunus</taxon>
    </lineage>
</organism>
<evidence type="ECO:0000256" key="1">
    <source>
        <dbReference type="SAM" id="MobiDB-lite"/>
    </source>
</evidence>
<reference evidence="2 3" key="1">
    <citation type="submission" date="2019-05" db="EMBL/GenBank/DDBJ databases">
        <title>Another draft genome of Portunus trituberculatus and its Hox gene families provides insights of decapod evolution.</title>
        <authorList>
            <person name="Jeong J.-H."/>
            <person name="Song I."/>
            <person name="Kim S."/>
            <person name="Choi T."/>
            <person name="Kim D."/>
            <person name="Ryu S."/>
            <person name="Kim W."/>
        </authorList>
    </citation>
    <scope>NUCLEOTIDE SEQUENCE [LARGE SCALE GENOMIC DNA]</scope>
    <source>
        <tissue evidence="2">Muscle</tissue>
    </source>
</reference>
<protein>
    <submittedName>
        <fullName evidence="2">Uncharacterized protein</fullName>
    </submittedName>
</protein>
<gene>
    <name evidence="2" type="ORF">E2C01_012210</name>
</gene>
<name>A0A5B7DDC1_PORTR</name>
<evidence type="ECO:0000313" key="3">
    <source>
        <dbReference type="Proteomes" id="UP000324222"/>
    </source>
</evidence>
<feature type="region of interest" description="Disordered" evidence="1">
    <location>
        <begin position="46"/>
        <end position="101"/>
    </location>
</feature>
<evidence type="ECO:0000313" key="2">
    <source>
        <dbReference type="EMBL" id="MPC19298.1"/>
    </source>
</evidence>
<feature type="compositionally biased region" description="Low complexity" evidence="1">
    <location>
        <begin position="46"/>
        <end position="57"/>
    </location>
</feature>
<comment type="caution">
    <text evidence="2">The sequence shown here is derived from an EMBL/GenBank/DDBJ whole genome shotgun (WGS) entry which is preliminary data.</text>
</comment>
<dbReference type="EMBL" id="VSRR010000759">
    <property type="protein sequence ID" value="MPC19298.1"/>
    <property type="molecule type" value="Genomic_DNA"/>
</dbReference>
<accession>A0A5B7DDC1</accession>